<dbReference type="InterPro" id="IPR049437">
    <property type="entry name" value="tRNA-synt_1c_C2"/>
</dbReference>
<evidence type="ECO:0000259" key="11">
    <source>
        <dbReference type="Pfam" id="PF03950"/>
    </source>
</evidence>
<dbReference type="InterPro" id="IPR001412">
    <property type="entry name" value="aa-tRNA-synth_I_CS"/>
</dbReference>
<keyword evidence="7 9" id="KW-0030">Aminoacyl-tRNA synthetase</keyword>
<dbReference type="InterPro" id="IPR014729">
    <property type="entry name" value="Rossmann-like_a/b/a_fold"/>
</dbReference>
<comment type="catalytic activity">
    <reaction evidence="8">
        <text>tRNA(Gln) + L-glutamine + ATP = L-glutaminyl-tRNA(Gln) + AMP + diphosphate</text>
        <dbReference type="Rhea" id="RHEA:20121"/>
        <dbReference type="Rhea" id="RHEA-COMP:9662"/>
        <dbReference type="Rhea" id="RHEA-COMP:9681"/>
        <dbReference type="ChEBI" id="CHEBI:30616"/>
        <dbReference type="ChEBI" id="CHEBI:33019"/>
        <dbReference type="ChEBI" id="CHEBI:58359"/>
        <dbReference type="ChEBI" id="CHEBI:78442"/>
        <dbReference type="ChEBI" id="CHEBI:78521"/>
        <dbReference type="ChEBI" id="CHEBI:456215"/>
        <dbReference type="EC" id="6.1.1.18"/>
    </reaction>
</comment>
<dbReference type="SUPFAM" id="SSF50715">
    <property type="entry name" value="Ribosomal protein L25-like"/>
    <property type="match status" value="1"/>
</dbReference>
<evidence type="ECO:0000259" key="10">
    <source>
        <dbReference type="Pfam" id="PF00749"/>
    </source>
</evidence>
<keyword evidence="3 9" id="KW-0436">Ligase</keyword>
<evidence type="ECO:0000256" key="7">
    <source>
        <dbReference type="ARBA" id="ARBA00023146"/>
    </source>
</evidence>
<dbReference type="Gene3D" id="3.40.50.620">
    <property type="entry name" value="HUPs"/>
    <property type="match status" value="1"/>
</dbReference>
<dbReference type="GO" id="GO:0005524">
    <property type="term" value="F:ATP binding"/>
    <property type="evidence" value="ECO:0007669"/>
    <property type="project" value="UniProtKB-KW"/>
</dbReference>
<dbReference type="PANTHER" id="PTHR43097">
    <property type="entry name" value="GLUTAMINE-TRNA LIGASE"/>
    <property type="match status" value="1"/>
</dbReference>
<keyword evidence="14" id="KW-1185">Reference proteome</keyword>
<dbReference type="GO" id="GO:0004819">
    <property type="term" value="F:glutamine-tRNA ligase activity"/>
    <property type="evidence" value="ECO:0007669"/>
    <property type="project" value="UniProtKB-EC"/>
</dbReference>
<dbReference type="VEuPathDB" id="ToxoDB:LOC34622054"/>
<evidence type="ECO:0000313" key="14">
    <source>
        <dbReference type="Proteomes" id="UP000095192"/>
    </source>
</evidence>
<feature type="domain" description="tRNA synthetases class I (E and Q) anti-codon binding" evidence="12">
    <location>
        <begin position="473"/>
        <end position="554"/>
    </location>
</feature>
<evidence type="ECO:0000256" key="9">
    <source>
        <dbReference type="RuleBase" id="RU363037"/>
    </source>
</evidence>
<comment type="caution">
    <text evidence="13">The sequence shown here is derived from an EMBL/GenBank/DDBJ whole genome shotgun (WGS) entry which is preliminary data.</text>
</comment>
<protein>
    <recommendedName>
        <fullName evidence="2">glutamine--tRNA ligase</fullName>
        <ecNumber evidence="2">6.1.1.18</ecNumber>
    </recommendedName>
</protein>
<dbReference type="Proteomes" id="UP000095192">
    <property type="component" value="Unassembled WGS sequence"/>
</dbReference>
<evidence type="ECO:0000256" key="6">
    <source>
        <dbReference type="ARBA" id="ARBA00022917"/>
    </source>
</evidence>
<evidence type="ECO:0000256" key="8">
    <source>
        <dbReference type="ARBA" id="ARBA00048270"/>
    </source>
</evidence>
<dbReference type="NCBIfam" id="TIGR00440">
    <property type="entry name" value="glnS"/>
    <property type="match status" value="1"/>
</dbReference>
<evidence type="ECO:0000259" key="12">
    <source>
        <dbReference type="Pfam" id="PF20974"/>
    </source>
</evidence>
<dbReference type="Pfam" id="PF00749">
    <property type="entry name" value="tRNA-synt_1c"/>
    <property type="match status" value="1"/>
</dbReference>
<dbReference type="EC" id="6.1.1.18" evidence="2"/>
<keyword evidence="6 9" id="KW-0648">Protein biosynthesis</keyword>
<dbReference type="Pfam" id="PF20974">
    <property type="entry name" value="tRNA-synt_1c_C2"/>
    <property type="match status" value="1"/>
</dbReference>
<accession>A0A1D3CYE6</accession>
<keyword evidence="5 9" id="KW-0067">ATP-binding</keyword>
<dbReference type="FunCoup" id="A0A1D3CYE6">
    <property type="interactions" value="445"/>
</dbReference>
<evidence type="ECO:0000256" key="4">
    <source>
        <dbReference type="ARBA" id="ARBA00022741"/>
    </source>
</evidence>
<dbReference type="InterPro" id="IPR011035">
    <property type="entry name" value="Ribosomal_bL25/Gln-tRNA_synth"/>
</dbReference>
<feature type="domain" description="Glutamyl/glutaminyl-tRNA synthetase class Ib anti-codon binding" evidence="11">
    <location>
        <begin position="357"/>
        <end position="455"/>
    </location>
</feature>
<dbReference type="InterPro" id="IPR020056">
    <property type="entry name" value="Rbsml_bL25/Gln-tRNA_synth_N"/>
</dbReference>
<dbReference type="NCBIfam" id="NF011291">
    <property type="entry name" value="PRK14703.1"/>
    <property type="match status" value="1"/>
</dbReference>
<proteinExistence type="inferred from homology"/>
<evidence type="ECO:0000256" key="5">
    <source>
        <dbReference type="ARBA" id="ARBA00022840"/>
    </source>
</evidence>
<dbReference type="EMBL" id="JROU02001511">
    <property type="protein sequence ID" value="OEH76214.1"/>
    <property type="molecule type" value="Genomic_DNA"/>
</dbReference>
<dbReference type="SUPFAM" id="SSF52374">
    <property type="entry name" value="Nucleotidylyl transferase"/>
    <property type="match status" value="1"/>
</dbReference>
<name>A0A1D3CYE6_9EIME</name>
<dbReference type="Pfam" id="PF03950">
    <property type="entry name" value="tRNA-synt_1c_C"/>
    <property type="match status" value="1"/>
</dbReference>
<comment type="similarity">
    <text evidence="1 9">Belongs to the class-I aminoacyl-tRNA synthetase family.</text>
</comment>
<dbReference type="InterPro" id="IPR000924">
    <property type="entry name" value="Glu/Gln-tRNA-synth"/>
</dbReference>
<keyword evidence="4 9" id="KW-0547">Nucleotide-binding</keyword>
<evidence type="ECO:0000256" key="3">
    <source>
        <dbReference type="ARBA" id="ARBA00022598"/>
    </source>
</evidence>
<dbReference type="PROSITE" id="PS00178">
    <property type="entry name" value="AA_TRNA_LIGASE_I"/>
    <property type="match status" value="1"/>
</dbReference>
<sequence length="707" mass="79984">MLAADKTAAVAASASVDGIAPAGGVEAPTNFLSQIMQQDLATGKHKSIVTRFPPEPNGFLHLGHAKSICINFGLAKTFGGRCHMRFDDTNPTKEETRYIESILRDVHWMGGSWGSHLYYASDYFPQLYEWAEKLIKKGLAFVDFDSLEEIRRKRGSITEPGEESPYRNKFSVEENLMHFRKMRDGDYEEGQCVLRAKIDMKHKNVILRDPIIGMSFFYEPRNKWVIYPMYDYAHGQSDSIESITHSICTLEFDLNRALYDWFQEALDITRTRQIEFARLNLTYTVMSKRKLLALVNEKVVAGWDDPRLCTLSALRRRGVPPGAIREFCERVGVARRPSTIQVELFDRCIREYLDERAPRRFAVKQPLLVKITNLQKEETLAIPVDPKNAAAGNRQLPFTNELYIEAEDFMENPPKDFHRLSLGKEVRLRSAYWIKCNEVEKDANGDITALLCSYDPETLNCSAAPDGRKVKGTIHWLPVKYAVPAELRFYDRLFTKPFPEEEEPQRPESSWRDNINPNSLVVYKGFVEPDVVCLKAFPPQFPVQFERLGFFTADAPCEYIYSEPGNDTSKAAGESSWGLDARAYERPQGAMPVFNLTNGQVTHAAPLQALPASRIKAFFSDCRTRVLEAARLRQEAAGSRSAHRQQQQGHCFGDLRTKEGSLGVSVPLVKGSGLVACAATASSRYGVSFWRGGIHWQGADLRGHRGL</sequence>
<dbReference type="PANTHER" id="PTHR43097:SF4">
    <property type="entry name" value="GLUTAMINE--TRNA LIGASE"/>
    <property type="match status" value="1"/>
</dbReference>
<reference evidence="13 14" key="1">
    <citation type="journal article" date="2016" name="BMC Genomics">
        <title>Comparative genomics reveals Cyclospora cayetanensis possesses coccidia-like metabolism and invasion components but unique surface antigens.</title>
        <authorList>
            <person name="Liu S."/>
            <person name="Wang L."/>
            <person name="Zheng H."/>
            <person name="Xu Z."/>
            <person name="Roellig D.M."/>
            <person name="Li N."/>
            <person name="Frace M.A."/>
            <person name="Tang K."/>
            <person name="Arrowood M.J."/>
            <person name="Moss D.M."/>
            <person name="Zhang L."/>
            <person name="Feng Y."/>
            <person name="Xiao L."/>
        </authorList>
    </citation>
    <scope>NUCLEOTIDE SEQUENCE [LARGE SCALE GENOMIC DNA]</scope>
    <source>
        <strain evidence="13 14">CHN_HEN01</strain>
    </source>
</reference>
<dbReference type="InterPro" id="IPR004514">
    <property type="entry name" value="Gln-tRNA-synth"/>
</dbReference>
<dbReference type="InterPro" id="IPR020058">
    <property type="entry name" value="Glu/Gln-tRNA-synth_Ib_cat-dom"/>
</dbReference>
<dbReference type="AlphaFoldDB" id="A0A1D3CYE6"/>
<feature type="domain" description="Glutamyl/glutaminyl-tRNA synthetase class Ib catalytic" evidence="10">
    <location>
        <begin position="48"/>
        <end position="354"/>
    </location>
</feature>
<evidence type="ECO:0000256" key="1">
    <source>
        <dbReference type="ARBA" id="ARBA00005594"/>
    </source>
</evidence>
<dbReference type="InterPro" id="IPR020059">
    <property type="entry name" value="Glu/Gln-tRNA-synth_Ib_codon-bd"/>
</dbReference>
<dbReference type="VEuPathDB" id="ToxoDB:cyc_05746"/>
<dbReference type="GO" id="GO:0005829">
    <property type="term" value="C:cytosol"/>
    <property type="evidence" value="ECO:0007669"/>
    <property type="project" value="TreeGrafter"/>
</dbReference>
<dbReference type="FunFam" id="3.40.50.620:FF:000037">
    <property type="entry name" value="Glutamine--tRNA ligase cytoplasmic"/>
    <property type="match status" value="1"/>
</dbReference>
<gene>
    <name evidence="13" type="ORF">cyc_05746</name>
</gene>
<dbReference type="InParanoid" id="A0A1D3CYE6"/>
<dbReference type="Gene3D" id="2.40.240.10">
    <property type="entry name" value="Ribosomal Protein L25, Chain P"/>
    <property type="match status" value="2"/>
</dbReference>
<organism evidence="13 14">
    <name type="scientific">Cyclospora cayetanensis</name>
    <dbReference type="NCBI Taxonomy" id="88456"/>
    <lineage>
        <taxon>Eukaryota</taxon>
        <taxon>Sar</taxon>
        <taxon>Alveolata</taxon>
        <taxon>Apicomplexa</taxon>
        <taxon>Conoidasida</taxon>
        <taxon>Coccidia</taxon>
        <taxon>Eucoccidiorida</taxon>
        <taxon>Eimeriorina</taxon>
        <taxon>Eimeriidae</taxon>
        <taxon>Cyclospora</taxon>
    </lineage>
</organism>
<dbReference type="FunFam" id="3.90.800.10:FF:000001">
    <property type="entry name" value="Glutamine--tRNA ligase"/>
    <property type="match status" value="1"/>
</dbReference>
<evidence type="ECO:0000313" key="13">
    <source>
        <dbReference type="EMBL" id="OEH76214.1"/>
    </source>
</evidence>
<evidence type="ECO:0000256" key="2">
    <source>
        <dbReference type="ARBA" id="ARBA00012836"/>
    </source>
</evidence>
<dbReference type="PRINTS" id="PR00987">
    <property type="entry name" value="TRNASYNTHGLU"/>
</dbReference>
<dbReference type="GO" id="GO:0006425">
    <property type="term" value="P:glutaminyl-tRNA aminoacylation"/>
    <property type="evidence" value="ECO:0007669"/>
    <property type="project" value="InterPro"/>
</dbReference>
<dbReference type="FunFam" id="1.10.1160.10:FF:000001">
    <property type="entry name" value="Glutamine--tRNA ligase"/>
    <property type="match status" value="1"/>
</dbReference>
<dbReference type="InterPro" id="IPR050132">
    <property type="entry name" value="Gln/Glu-tRNA_Ligase"/>
</dbReference>